<dbReference type="SUPFAM" id="SSF53335">
    <property type="entry name" value="S-adenosyl-L-methionine-dependent methyltransferases"/>
    <property type="match status" value="2"/>
</dbReference>
<keyword evidence="5" id="KW-0949">S-adenosyl-L-methionine</keyword>
<dbReference type="EMBL" id="JIBK01000006">
    <property type="protein sequence ID" value="POM82775.1"/>
    <property type="molecule type" value="Genomic_DNA"/>
</dbReference>
<organism evidence="8 9">
    <name type="scientific">Cryptosporidium meleagridis</name>
    <dbReference type="NCBI Taxonomy" id="93969"/>
    <lineage>
        <taxon>Eukaryota</taxon>
        <taxon>Sar</taxon>
        <taxon>Alveolata</taxon>
        <taxon>Apicomplexa</taxon>
        <taxon>Conoidasida</taxon>
        <taxon>Coccidia</taxon>
        <taxon>Eucoccidiorida</taxon>
        <taxon>Eimeriorina</taxon>
        <taxon>Cryptosporidiidae</taxon>
        <taxon>Cryptosporidium</taxon>
    </lineage>
</organism>
<dbReference type="GO" id="GO:0006370">
    <property type="term" value="P:7-methylguanosine mRNA capping"/>
    <property type="evidence" value="ECO:0007669"/>
    <property type="project" value="UniProtKB-UniRule"/>
</dbReference>
<comment type="caution">
    <text evidence="8">The sequence shown here is derived from an EMBL/GenBank/DDBJ whole genome shotgun (WGS) entry which is preliminary data.</text>
</comment>
<dbReference type="GO" id="GO:0016556">
    <property type="term" value="P:mRNA modification"/>
    <property type="evidence" value="ECO:0007669"/>
    <property type="project" value="UniProtKB-UniRule"/>
</dbReference>
<evidence type="ECO:0000256" key="1">
    <source>
        <dbReference type="ARBA" id="ARBA00012770"/>
    </source>
</evidence>
<evidence type="ECO:0000313" key="8">
    <source>
        <dbReference type="EMBL" id="POM82775.1"/>
    </source>
</evidence>
<dbReference type="GO" id="GO:0032259">
    <property type="term" value="P:methylation"/>
    <property type="evidence" value="ECO:0007669"/>
    <property type="project" value="UniProtKB-KW"/>
</dbReference>
<dbReference type="PANTHER" id="PTHR16121:SF2">
    <property type="entry name" value="CAP-SPECIFIC MRNA (NUCLEOSIDE-2'-O-)-METHYLTRANSFERASE 2"/>
    <property type="match status" value="1"/>
</dbReference>
<evidence type="ECO:0000256" key="4">
    <source>
        <dbReference type="ARBA" id="ARBA00022679"/>
    </source>
</evidence>
<dbReference type="GO" id="GO:0003676">
    <property type="term" value="F:nucleic acid binding"/>
    <property type="evidence" value="ECO:0007669"/>
    <property type="project" value="UniProtKB-UniRule"/>
</dbReference>
<keyword evidence="3 8" id="KW-0489">Methyltransferase</keyword>
<protein>
    <recommendedName>
        <fullName evidence="2">Cap-specific mRNA (nucleoside-2'-O-)-methyltransferase 2</fullName>
        <ecNumber evidence="1">2.1.1.296</ecNumber>
    </recommendedName>
</protein>
<evidence type="ECO:0000259" key="7">
    <source>
        <dbReference type="PROSITE" id="PS51614"/>
    </source>
</evidence>
<dbReference type="GO" id="GO:0005737">
    <property type="term" value="C:cytoplasm"/>
    <property type="evidence" value="ECO:0007669"/>
    <property type="project" value="TreeGrafter"/>
</dbReference>
<dbReference type="Gene3D" id="3.40.50.12760">
    <property type="match status" value="2"/>
</dbReference>
<dbReference type="EC" id="2.1.1.296" evidence="1"/>
<accession>A0A2P4YY77</accession>
<evidence type="ECO:0000256" key="2">
    <source>
        <dbReference type="ARBA" id="ARBA00021134"/>
    </source>
</evidence>
<dbReference type="InterPro" id="IPR050851">
    <property type="entry name" value="mRNA_Cap_2O-Ribose_MeTrfase"/>
</dbReference>
<gene>
    <name evidence="8" type="ORF">CmeUKMEL1_04080</name>
</gene>
<proteinExistence type="predicted"/>
<dbReference type="InterPro" id="IPR025807">
    <property type="entry name" value="Adrift-typ_MeTrfase"/>
</dbReference>
<feature type="domain" description="Adrift-type SAM-dependent 2'-O-MTase" evidence="7">
    <location>
        <begin position="103"/>
        <end position="327"/>
    </location>
</feature>
<evidence type="ECO:0000256" key="6">
    <source>
        <dbReference type="ARBA" id="ARBA00049477"/>
    </source>
</evidence>
<dbReference type="InterPro" id="IPR029063">
    <property type="entry name" value="SAM-dependent_MTases_sf"/>
</dbReference>
<reference evidence="8 9" key="1">
    <citation type="submission" date="2014-04" db="EMBL/GenBank/DDBJ databases">
        <title>Comparative Genomics of Cryptosporidium Species.</title>
        <authorList>
            <person name="Silva J.C."/>
            <person name="Su Q."/>
            <person name="Chalmers R."/>
            <person name="Chibucos M.C."/>
            <person name="Elwin K."/>
            <person name="Godinez A."/>
            <person name="Guo F."/>
            <person name="Huynh K."/>
            <person name="Orvis J."/>
            <person name="Ott S."/>
            <person name="Sadzewicz L."/>
            <person name="Sengamalay N."/>
            <person name="Shetty A."/>
            <person name="Sun M."/>
            <person name="Tallon L."/>
            <person name="Xiao L."/>
            <person name="Zhang H."/>
            <person name="Fraser C.M."/>
            <person name="Zhu G."/>
            <person name="Kissinger J."/>
            <person name="Widmer G."/>
        </authorList>
    </citation>
    <scope>NUCLEOTIDE SEQUENCE [LARGE SCALE GENOMIC DNA]</scope>
    <source>
        <strain evidence="8 9">UKMEL1</strain>
    </source>
</reference>
<sequence length="1188" mass="137881">MVKPEFRVYSFPSCETVKLRIPFSVTPCSNCASKSYECYCNAIKEGLGKHEGYSIKELESLKSQLDSVRNELDLIDINVWQSFTRTTNIAQDVIYKLREIPVELATTGWCKLYEILHYFRWHEYINEAEYHSMHLCECPGGFISALNHYIHLNVINKRQRLGSSKLHWEWKANSLNPYFEGNNPNAILTDDIIYRDTYRAWNMGADDSGDITKVCNIDHIWQKTSKNTKNCWLADLVTADGSLDIQYNPNEQEKLTSSIQYCETVCALGILRKHGSFIIKCFNILHHTTISIIALLCYCFQNVHIVKPIMSKGGSGEIYIVAMNFQGIRSVMLKALISHFQGSKDNFHEFSLFPKEWLPDEFIEQCVTAATLFSKWQIDNISYNLLKYKSFVVNDLKYKRMKFSNFDLSNSTSDDNHEESNNMKEQYKGELIKDNYLFDSGVSKREKRIFALEYLQNLGISNIPTSQYILPNLQHRKEYLNSTSLSRRGGDRNRVQGIFIDRKYAFQQYMKLQEARNKCYFPSMSFLKLASSNNIESFNKKYFFFVDDLVNKGNDTEISDILDNSDISKIPLKRKMDIELNLVQILPKERLPKNISPKWFIWSKDDIAYQRLLDRLKSQAYMFDSENFFKKVRDFTCVSLQMSPYCDEDLIQRYCETITAINSPIKKITFGIDTCVHNELFDNKLRWTTIPFDTSKLLDQKENTNLIYSSIPGNEFEMSRTQDSILNANIIDDLPLYCQIPANIHILSLFEIIRELKLSEYSSQSTMSEYLGKINKYAEIYNGVAYREVLEDHCKFPLTFLLNINSKSPKNGTIILLSNEETDELYKDKNKTKFNVCNNLTFIDISKEFKYCNQYKQIINAITEDYNVKKNEYDLIYIDSYCHLVPTFSLGQFEVEESFNLVTNIMIALNLIKFGGNIIISLKTALTRFTAGIIIVLSSVFDKIALSKPYSSSSPCYSNFYLICSGFNDHSNTLSRHFFQFLWDVFSINIKENISIVQCVPPTLFASDNFLHWLKEFNNEAMLYDIEMLETVIEQQESSDHLSLYISNGGKKQKNTDSNWEDLNNRVSIQREILRHILIGANSLSSDDAFLKLYAQTEESCDTSQLEKMKETHKTLSEGDKDVIDINIPKNDGQYPNFLEQMSFRQLEESHSSKNIDPFEDQTDLNKEIDVFCITPEIEHSDPFAQNN</sequence>
<dbReference type="GO" id="GO:0004483">
    <property type="term" value="F:methyltransferase cap1 activity"/>
    <property type="evidence" value="ECO:0007669"/>
    <property type="project" value="UniProtKB-UniRule"/>
</dbReference>
<dbReference type="PROSITE" id="PS51614">
    <property type="entry name" value="SAM_MT_ADRIFT"/>
    <property type="match status" value="1"/>
</dbReference>
<dbReference type="AlphaFoldDB" id="A0A2P4YY77"/>
<dbReference type="GO" id="GO:0120550">
    <property type="term" value="F:methyltransferase cap2 activity"/>
    <property type="evidence" value="ECO:0007669"/>
    <property type="project" value="UniProtKB-EC"/>
</dbReference>
<dbReference type="PANTHER" id="PTHR16121">
    <property type="entry name" value="CAP-SPECIFIC MRNA (NUCLEOSIDE-2'-O-)-METHYLTRANSFERASE 1-RELATED"/>
    <property type="match status" value="1"/>
</dbReference>
<evidence type="ECO:0000256" key="5">
    <source>
        <dbReference type="ARBA" id="ARBA00022691"/>
    </source>
</evidence>
<dbReference type="Proteomes" id="UP000236928">
    <property type="component" value="Unassembled WGS sequence"/>
</dbReference>
<keyword evidence="9" id="KW-1185">Reference proteome</keyword>
<evidence type="ECO:0000256" key="3">
    <source>
        <dbReference type="ARBA" id="ARBA00022603"/>
    </source>
</evidence>
<comment type="catalytic activity">
    <reaction evidence="6">
        <text>a 5'-end (N(7)-methyl 5'-triphosphoguanosine)-(2'-O-methyl-ribonucleoside)-(ribonucleotide) in mRNA + S-adenosyl-L-methionine = a 5'-end (N(7)-methyl 5'-triphosphoguanosine)-(2'-O-methyl-ribonucleoside)-(2'-O-methyl-ribonucleotide) in mRNA + S-adenosyl-L-homocysteine + H(+)</text>
        <dbReference type="Rhea" id="RHEA:67024"/>
        <dbReference type="Rhea" id="RHEA-COMP:17169"/>
        <dbReference type="Rhea" id="RHEA-COMP:17170"/>
        <dbReference type="ChEBI" id="CHEBI:15378"/>
        <dbReference type="ChEBI" id="CHEBI:57856"/>
        <dbReference type="ChEBI" id="CHEBI:59789"/>
        <dbReference type="ChEBI" id="CHEBI:167612"/>
        <dbReference type="ChEBI" id="CHEBI:167614"/>
        <dbReference type="EC" id="2.1.1.296"/>
    </reaction>
</comment>
<evidence type="ECO:0000313" key="9">
    <source>
        <dbReference type="Proteomes" id="UP000236928"/>
    </source>
</evidence>
<name>A0A2P4YY77_9CRYT</name>
<dbReference type="Pfam" id="PF01728">
    <property type="entry name" value="FtsJ"/>
    <property type="match status" value="1"/>
</dbReference>
<keyword evidence="4 8" id="KW-0808">Transferase</keyword>
<dbReference type="OrthoDB" id="429597at2759"/>
<dbReference type="InterPro" id="IPR002877">
    <property type="entry name" value="RNA_MeTrfase_FtsJ_dom"/>
</dbReference>
<dbReference type="GO" id="GO:0005634">
    <property type="term" value="C:nucleus"/>
    <property type="evidence" value="ECO:0007669"/>
    <property type="project" value="UniProtKB-SubCell"/>
</dbReference>
<dbReference type="VEuPathDB" id="CryptoDB:CmeUKMEL1_04080"/>